<keyword evidence="2" id="KW-1185">Reference proteome</keyword>
<sequence>MADETVLAASSVAPPPTSEPAPSTSRDGGKTKTAKPRKPAGAGAVKTRMSVLDIRTQAHSLRRRLTGGRVVNIYDVNARTYLFKLNVPPRYDAAGVVAPSSGDKESAGCAEPPLPTASESNSAAAEASSGAGDELDVAEEEVSVSNPPAAATAALAAPEVATTEGGWVKTTLLVESGARLHTTRYRRETASLPSAFTLKLRKHLRTLRLSDVSVLGDGDRVVELVFSAAGVPAARLILELYSAGNVILTDGGRTILALLRPYTVNPPAVPGAPGPPPAPVVVGPHHPYPVAHARDAPPVTLEVITSALAAPPAPASSTDAAETAAAPDPAVVAAAAAAEEAARAKMSDRARVRQVERLLAGEEVAGLPLRGYLFGGGRDGAAYTDFSPYLLAQYTQRVAAAAASAATGGNDVAPPMTVHERFDDAVDAYFADVEQRRQVEAAGKKEAALRKKVDKLTGELRGRVTALDAAAAAAEKRARALDAAADEADEAMGVVRLALAGGVDWKDLGGMVVQEKAAGNPVAQIIHSLKLDRNEITQDAVAAAERAALAVRIRERRAAKAAAREAAPPQRATATGRAALRALEAATARSIARLTATPARGDTLAHAVAVVAPYPTLAAWPYKVKLLPGPLKRGKAGHRAAGARRVGRPPPAPAAAAASRLRMTAGAGDDAGTAPSPRPPPAAVGTSPPVAAEASVTELLSLLPPFNAGVSPSRRSAIDRLLDTLPASHTPADAVVEDPRLAGAYDVAYVSAGDGGTPAGGRLRSGLGRALFPTTALVQALTSGGVVINVVRFRLLGLLPGLLLLVGTLRRATAADLPAPSSRTSSVSARSVLPPGAVHVTFERPRLALGVPPLRAVVSLGRASTVVLGTTYLDDRIRVGRGGRGSWFVFTRRPGVHPEGVEGWPAIATAPAVPGWALAVAAAAVVAGVAAVAPVWVAGGVAVLVAALATVLRGGGNQGRPQGGRGPTATPPST</sequence>
<dbReference type="Proteomes" id="UP000798662">
    <property type="component" value="Chromosome 1"/>
</dbReference>
<gene>
    <name evidence="1" type="ORF">I4F81_002376</name>
</gene>
<organism evidence="1 2">
    <name type="scientific">Pyropia yezoensis</name>
    <name type="common">Susabi-nori</name>
    <name type="synonym">Porphyra yezoensis</name>
    <dbReference type="NCBI Taxonomy" id="2788"/>
    <lineage>
        <taxon>Eukaryota</taxon>
        <taxon>Rhodophyta</taxon>
        <taxon>Bangiophyceae</taxon>
        <taxon>Bangiales</taxon>
        <taxon>Bangiaceae</taxon>
        <taxon>Pyropia</taxon>
    </lineage>
</organism>
<proteinExistence type="predicted"/>
<accession>A0ACC3BQJ3</accession>
<evidence type="ECO:0000313" key="1">
    <source>
        <dbReference type="EMBL" id="KAK1859782.1"/>
    </source>
</evidence>
<reference evidence="1" key="1">
    <citation type="submission" date="2019-11" db="EMBL/GenBank/DDBJ databases">
        <title>Nori genome reveals adaptations in red seaweeds to the harsh intertidal environment.</title>
        <authorList>
            <person name="Wang D."/>
            <person name="Mao Y."/>
        </authorList>
    </citation>
    <scope>NUCLEOTIDE SEQUENCE</scope>
    <source>
        <tissue evidence="1">Gametophyte</tissue>
    </source>
</reference>
<protein>
    <submittedName>
        <fullName evidence="1">Uncharacterized protein</fullName>
    </submittedName>
</protein>
<comment type="caution">
    <text evidence="1">The sequence shown here is derived from an EMBL/GenBank/DDBJ whole genome shotgun (WGS) entry which is preliminary data.</text>
</comment>
<evidence type="ECO:0000313" key="2">
    <source>
        <dbReference type="Proteomes" id="UP000798662"/>
    </source>
</evidence>
<name>A0ACC3BQJ3_PYRYE</name>
<dbReference type="EMBL" id="CM020618">
    <property type="protein sequence ID" value="KAK1859782.1"/>
    <property type="molecule type" value="Genomic_DNA"/>
</dbReference>